<keyword evidence="6" id="KW-0210">Decarboxylase</keyword>
<evidence type="ECO:0000256" key="2">
    <source>
        <dbReference type="ARBA" id="ARBA00005170"/>
    </source>
</evidence>
<sequence length="236" mass="25726">MEPNHIYQYSLLNALMDGVSETGIPVSKLLTKGNQGLGTFARMNGELLFLDEKVYQLQAEGNVREAGEGDQIPFAVTTNFVPQQTRKVTLPSKSALDSTLQTFAPHAKNLFLTYRITGLFTHLKCRTVRGQTYVHQPLSELGASQSVEEYHDVRGTIIGFRTPGNWQGFGVAGGHAHFIDEGRGVGGHVLELSAEGEEVEIGMAVVRDVHVELPGSEEFNEAGLSTDDEGVRKVEG</sequence>
<keyword evidence="10" id="KW-1185">Reference proteome</keyword>
<dbReference type="Gene3D" id="3.30.1330.80">
    <property type="entry name" value="Hypothetical protein, similar to alpha- acetolactate decarboxylase, domain 2"/>
    <property type="match status" value="2"/>
</dbReference>
<keyword evidence="7" id="KW-0005">Acetoin biosynthesis</keyword>
<dbReference type="EC" id="4.1.1.5" evidence="4"/>
<accession>A0ABR0LHA2</accession>
<dbReference type="Pfam" id="PF03306">
    <property type="entry name" value="AAL_decarboxy"/>
    <property type="match status" value="1"/>
</dbReference>
<dbReference type="PIRSF" id="PIRSF001332">
    <property type="entry name" value="Acetolac_decarb"/>
    <property type="match status" value="1"/>
</dbReference>
<dbReference type="SUPFAM" id="SSF117856">
    <property type="entry name" value="AF0104/ALDC/Ptd012-like"/>
    <property type="match status" value="1"/>
</dbReference>
<name>A0ABR0LHA2_9PEZI</name>
<dbReference type="NCBIfam" id="TIGR01252">
    <property type="entry name" value="acetolac_decarb"/>
    <property type="match status" value="1"/>
</dbReference>
<evidence type="ECO:0000256" key="3">
    <source>
        <dbReference type="ARBA" id="ARBA00007106"/>
    </source>
</evidence>
<dbReference type="EMBL" id="JAVRRR010000001">
    <property type="protein sequence ID" value="KAK5148693.1"/>
    <property type="molecule type" value="Genomic_DNA"/>
</dbReference>
<protein>
    <recommendedName>
        <fullName evidence="5">Alpha-acetolactate decarboxylase</fullName>
        <ecNumber evidence="4">4.1.1.5</ecNumber>
    </recommendedName>
</protein>
<dbReference type="PANTHER" id="PTHR35524:SF1">
    <property type="entry name" value="ALPHA-ACETOLACTATE DECARBOXYLASE"/>
    <property type="match status" value="1"/>
</dbReference>
<keyword evidence="8" id="KW-0456">Lyase</keyword>
<evidence type="ECO:0000256" key="1">
    <source>
        <dbReference type="ARBA" id="ARBA00001784"/>
    </source>
</evidence>
<evidence type="ECO:0000313" key="10">
    <source>
        <dbReference type="Proteomes" id="UP001308179"/>
    </source>
</evidence>
<proteinExistence type="inferred from homology"/>
<evidence type="ECO:0000256" key="8">
    <source>
        <dbReference type="ARBA" id="ARBA00023239"/>
    </source>
</evidence>
<comment type="catalytic activity">
    <reaction evidence="1">
        <text>(2S)-2-acetolactate + H(+) = (R)-acetoin + CO2</text>
        <dbReference type="Rhea" id="RHEA:21580"/>
        <dbReference type="ChEBI" id="CHEBI:15378"/>
        <dbReference type="ChEBI" id="CHEBI:15686"/>
        <dbReference type="ChEBI" id="CHEBI:16526"/>
        <dbReference type="ChEBI" id="CHEBI:58476"/>
        <dbReference type="EC" id="4.1.1.5"/>
    </reaction>
</comment>
<evidence type="ECO:0000313" key="9">
    <source>
        <dbReference type="EMBL" id="KAK5148693.1"/>
    </source>
</evidence>
<evidence type="ECO:0000256" key="6">
    <source>
        <dbReference type="ARBA" id="ARBA00022793"/>
    </source>
</evidence>
<evidence type="ECO:0000256" key="5">
    <source>
        <dbReference type="ARBA" id="ARBA00020164"/>
    </source>
</evidence>
<dbReference type="PANTHER" id="PTHR35524">
    <property type="entry name" value="ALPHA-ACETOLACTATE DECARBOXYLASE"/>
    <property type="match status" value="1"/>
</dbReference>
<dbReference type="Proteomes" id="UP001308179">
    <property type="component" value="Unassembled WGS sequence"/>
</dbReference>
<dbReference type="InterPro" id="IPR005128">
    <property type="entry name" value="Acetolactate_a_deCO2ase"/>
</dbReference>
<comment type="pathway">
    <text evidence="2">Polyol metabolism; (R,R)-butane-2,3-diol biosynthesis; (R,R)-butane-2,3-diol from pyruvate: step 2/3.</text>
</comment>
<gene>
    <name evidence="9" type="ORF">LTR32_000051</name>
</gene>
<reference evidence="9 10" key="1">
    <citation type="submission" date="2023-08" db="EMBL/GenBank/DDBJ databases">
        <title>Black Yeasts Isolated from many extreme environments.</title>
        <authorList>
            <person name="Coleine C."/>
            <person name="Stajich J.E."/>
            <person name="Selbmann L."/>
        </authorList>
    </citation>
    <scope>NUCLEOTIDE SEQUENCE [LARGE SCALE GENOMIC DNA]</scope>
    <source>
        <strain evidence="9 10">CCFEE 5386</strain>
    </source>
</reference>
<organism evidence="9 10">
    <name type="scientific">Rachicladosporium monterosium</name>
    <dbReference type="NCBI Taxonomy" id="1507873"/>
    <lineage>
        <taxon>Eukaryota</taxon>
        <taxon>Fungi</taxon>
        <taxon>Dikarya</taxon>
        <taxon>Ascomycota</taxon>
        <taxon>Pezizomycotina</taxon>
        <taxon>Dothideomycetes</taxon>
        <taxon>Dothideomycetidae</taxon>
        <taxon>Cladosporiales</taxon>
        <taxon>Cladosporiaceae</taxon>
        <taxon>Rachicladosporium</taxon>
    </lineage>
</organism>
<dbReference type="CDD" id="cd17299">
    <property type="entry name" value="acetolactate_decarboxylase"/>
    <property type="match status" value="1"/>
</dbReference>
<comment type="caution">
    <text evidence="9">The sequence shown here is derived from an EMBL/GenBank/DDBJ whole genome shotgun (WGS) entry which is preliminary data.</text>
</comment>
<evidence type="ECO:0000256" key="4">
    <source>
        <dbReference type="ARBA" id="ARBA00013204"/>
    </source>
</evidence>
<comment type="similarity">
    <text evidence="3">Belongs to the alpha-acetolactate decarboxylase family.</text>
</comment>
<evidence type="ECO:0000256" key="7">
    <source>
        <dbReference type="ARBA" id="ARBA00023061"/>
    </source>
</evidence>